<feature type="transmembrane region" description="Helical" evidence="1">
    <location>
        <begin position="329"/>
        <end position="349"/>
    </location>
</feature>
<keyword evidence="1" id="KW-0472">Membrane</keyword>
<evidence type="ECO:0000313" key="3">
    <source>
        <dbReference type="EMBL" id="TCO48665.1"/>
    </source>
</evidence>
<dbReference type="EMBL" id="SLWR01000004">
    <property type="protein sequence ID" value="TCO48665.1"/>
    <property type="molecule type" value="Genomic_DNA"/>
</dbReference>
<keyword evidence="1" id="KW-1133">Transmembrane helix</keyword>
<dbReference type="InterPro" id="IPR009218">
    <property type="entry name" value="HD_phosphohydro"/>
</dbReference>
<dbReference type="OrthoDB" id="9808993at2"/>
<dbReference type="Gene3D" id="2.130.10.10">
    <property type="entry name" value="YVTN repeat-like/Quinoprotein amine dehydrogenase"/>
    <property type="match status" value="1"/>
</dbReference>
<feature type="domain" description="Pyrrolo-quinoline quinone repeat" evidence="2">
    <location>
        <begin position="413"/>
        <end position="639"/>
    </location>
</feature>
<dbReference type="InterPro" id="IPR015943">
    <property type="entry name" value="WD40/YVTN_repeat-like_dom_sf"/>
</dbReference>
<feature type="transmembrane region" description="Helical" evidence="1">
    <location>
        <begin position="297"/>
        <end position="317"/>
    </location>
</feature>
<keyword evidence="4" id="KW-1185">Reference proteome</keyword>
<dbReference type="PANTHER" id="PTHR21174:SF0">
    <property type="entry name" value="HD PHOSPHOHYDROLASE FAMILY PROTEIN-RELATED"/>
    <property type="match status" value="1"/>
</dbReference>
<dbReference type="GO" id="GO:0016787">
    <property type="term" value="F:hydrolase activity"/>
    <property type="evidence" value="ECO:0007669"/>
    <property type="project" value="UniProtKB-KW"/>
</dbReference>
<feature type="transmembrane region" description="Helical" evidence="1">
    <location>
        <begin position="232"/>
        <end position="255"/>
    </location>
</feature>
<keyword evidence="1" id="KW-0812">Transmembrane</keyword>
<accession>A0A4R2J0B4</accession>
<feature type="transmembrane region" description="Helical" evidence="1">
    <location>
        <begin position="370"/>
        <end position="391"/>
    </location>
</feature>
<name>A0A4R2J0B4_9ACTN</name>
<dbReference type="InterPro" id="IPR002372">
    <property type="entry name" value="PQQ_rpt_dom"/>
</dbReference>
<dbReference type="SUPFAM" id="SSF50998">
    <property type="entry name" value="Quinoprotein alcohol dehydrogenase-like"/>
    <property type="match status" value="2"/>
</dbReference>
<proteinExistence type="predicted"/>
<dbReference type="SMART" id="SM00564">
    <property type="entry name" value="PQQ"/>
    <property type="match status" value="3"/>
</dbReference>
<gene>
    <name evidence="3" type="ORF">EV646_104487</name>
</gene>
<dbReference type="InterPro" id="IPR036259">
    <property type="entry name" value="MFS_trans_sf"/>
</dbReference>
<dbReference type="Proteomes" id="UP000295573">
    <property type="component" value="Unassembled WGS sequence"/>
</dbReference>
<reference evidence="3 4" key="1">
    <citation type="journal article" date="2015" name="Stand. Genomic Sci.">
        <title>Genomic Encyclopedia of Bacterial and Archaeal Type Strains, Phase III: the genomes of soil and plant-associated and newly described type strains.</title>
        <authorList>
            <person name="Whitman W.B."/>
            <person name="Woyke T."/>
            <person name="Klenk H.P."/>
            <person name="Zhou Y."/>
            <person name="Lilburn T.G."/>
            <person name="Beck B.J."/>
            <person name="De Vos P."/>
            <person name="Vandamme P."/>
            <person name="Eisen J.A."/>
            <person name="Garrity G."/>
            <person name="Hugenholtz P."/>
            <person name="Kyrpides N.C."/>
        </authorList>
    </citation>
    <scope>NUCLEOTIDE SEQUENCE [LARGE SCALE GENOMIC DNA]</scope>
    <source>
        <strain evidence="3 4">VKM Ac-2541</strain>
    </source>
</reference>
<evidence type="ECO:0000313" key="4">
    <source>
        <dbReference type="Proteomes" id="UP000295573"/>
    </source>
</evidence>
<sequence>MVVGCGWQTGAVVKLRVRWNELVPGSAHLADDLVARYVDRNRRAYRDQYLDIVLTALDSLIQLSTDPTSVRLAAWFHRAVHEPGATPADDAEASARLAEDVLPQYGVPPVRIAEVVRLVRLTGELAAPPPDAYAPPRRDANGDVLLDAVNAILAADPTRYAVHTAEVRRDAGDRKPALERRYDEVRQLLDGHLYRTQLARQRLGPVARINLETELTELDSELPAPWRGWQQAALTATATFSAIAAAVVAIAASGASWQVPTANDEVGWPPAALAAVAFFSAPVLFRCARSTSQRGRLIAGAVVAIAVTGLLVAWAQVPNPNPAVGVGLRVPLLISALLLLLLAGIAALVGSLLRTKVARFLPARNIGQQLAWLAVPAVVALVLLLIIQPLARNYVLSSNERVEGEPGPPGKFAVSSLDGTVAWVSKSVLGSGAEEAVGTKYGIAIPRQSGVVEMLDAATGELRWRYTRSDSDEKPDIVATGDGEYVLAEFSDIGYLLLDADTGHRKAAWPGSTRDHVIQQAEPLLTGEQVSRGSDKLRGVDPNGHERWMFEPGRCTDIGAVATSDTVMAFLGHSCGNDADEMVGLDLKSGKKLWNKAAADTYRRPVVVAGLVVVAEPGGDSDVPLALTAIEPRTGETKWRWPVPRTWACRTLLNAAGKYLVVVDCPGAAGVENRRTVVTAIDATTGQTAWQTTAPVSARTKVTVTADARVVSLSRGSDACWANVVSRNGFRQVRLPLGISCSRDVRAIGNQILASGTDTVIALR</sequence>
<feature type="transmembrane region" description="Helical" evidence="1">
    <location>
        <begin position="267"/>
        <end position="285"/>
    </location>
</feature>
<dbReference type="InterPro" id="IPR018391">
    <property type="entry name" value="PQQ_b-propeller_rpt"/>
</dbReference>
<evidence type="ECO:0000256" key="1">
    <source>
        <dbReference type="SAM" id="Phobius"/>
    </source>
</evidence>
<comment type="caution">
    <text evidence="3">The sequence shown here is derived from an EMBL/GenBank/DDBJ whole genome shotgun (WGS) entry which is preliminary data.</text>
</comment>
<organism evidence="3 4">
    <name type="scientific">Kribbella antiqua</name>
    <dbReference type="NCBI Taxonomy" id="2512217"/>
    <lineage>
        <taxon>Bacteria</taxon>
        <taxon>Bacillati</taxon>
        <taxon>Actinomycetota</taxon>
        <taxon>Actinomycetes</taxon>
        <taxon>Propionibacteriales</taxon>
        <taxon>Kribbellaceae</taxon>
        <taxon>Kribbella</taxon>
    </lineage>
</organism>
<dbReference type="AlphaFoldDB" id="A0A4R2J0B4"/>
<dbReference type="SUPFAM" id="SSF109604">
    <property type="entry name" value="HD-domain/PDEase-like"/>
    <property type="match status" value="1"/>
</dbReference>
<dbReference type="SUPFAM" id="SSF103473">
    <property type="entry name" value="MFS general substrate transporter"/>
    <property type="match status" value="1"/>
</dbReference>
<dbReference type="PANTHER" id="PTHR21174">
    <property type="match status" value="1"/>
</dbReference>
<protein>
    <submittedName>
        <fullName evidence="3">Putative metal-dependent HD superfamily phosphohydrolase</fullName>
    </submittedName>
</protein>
<keyword evidence="3" id="KW-0378">Hydrolase</keyword>
<evidence type="ECO:0000259" key="2">
    <source>
        <dbReference type="Pfam" id="PF13360"/>
    </source>
</evidence>
<dbReference type="Pfam" id="PF13360">
    <property type="entry name" value="PQQ_2"/>
    <property type="match status" value="1"/>
</dbReference>
<dbReference type="InterPro" id="IPR011047">
    <property type="entry name" value="Quinoprotein_ADH-like_sf"/>
</dbReference>